<organism evidence="2 3">
    <name type="scientific">Achromobacter spanius</name>
    <dbReference type="NCBI Taxonomy" id="217203"/>
    <lineage>
        <taxon>Bacteria</taxon>
        <taxon>Pseudomonadati</taxon>
        <taxon>Pseudomonadota</taxon>
        <taxon>Betaproteobacteria</taxon>
        <taxon>Burkholderiales</taxon>
        <taxon>Alcaligenaceae</taxon>
        <taxon>Achromobacter</taxon>
    </lineage>
</organism>
<evidence type="ECO:0000313" key="2">
    <source>
        <dbReference type="EMBL" id="KNE28631.1"/>
    </source>
</evidence>
<keyword evidence="1" id="KW-0812">Transmembrane</keyword>
<evidence type="ECO:0008006" key="4">
    <source>
        <dbReference type="Google" id="ProtNLM"/>
    </source>
</evidence>
<proteinExistence type="predicted"/>
<reference evidence="2 3" key="1">
    <citation type="submission" date="2015-07" db="EMBL/GenBank/DDBJ databases">
        <title>Draft genome of Achromobacter spanius.</title>
        <authorList>
            <person name="Wang X."/>
        </authorList>
    </citation>
    <scope>NUCLEOTIDE SEQUENCE [LARGE SCALE GENOMIC DNA]</scope>
    <source>
        <strain evidence="2 3">CGMCC9173</strain>
    </source>
</reference>
<dbReference type="EMBL" id="LGVG01000005">
    <property type="protein sequence ID" value="KNE28631.1"/>
    <property type="molecule type" value="Genomic_DNA"/>
</dbReference>
<accession>A0AAW3I6X2</accession>
<dbReference type="Proteomes" id="UP000037511">
    <property type="component" value="Unassembled WGS sequence"/>
</dbReference>
<protein>
    <recommendedName>
        <fullName evidence="4">General secretion pathway protein</fullName>
    </recommendedName>
</protein>
<gene>
    <name evidence="2" type="ORF">AFM18_05345</name>
</gene>
<dbReference type="RefSeq" id="WP_050445756.1">
    <property type="nucleotide sequence ID" value="NZ_LGVG01000005.1"/>
</dbReference>
<keyword evidence="1" id="KW-1133">Transmembrane helix</keyword>
<evidence type="ECO:0000256" key="1">
    <source>
        <dbReference type="SAM" id="Phobius"/>
    </source>
</evidence>
<feature type="transmembrane region" description="Helical" evidence="1">
    <location>
        <begin position="183"/>
        <end position="203"/>
    </location>
</feature>
<evidence type="ECO:0000313" key="3">
    <source>
        <dbReference type="Proteomes" id="UP000037511"/>
    </source>
</evidence>
<name>A0AAW3I6X2_9BURK</name>
<dbReference type="AlphaFoldDB" id="A0AAW3I6X2"/>
<feature type="transmembrane region" description="Helical" evidence="1">
    <location>
        <begin position="121"/>
        <end position="147"/>
    </location>
</feature>
<sequence length="366" mass="41418">MKIPFYFTRVGQAAKKFARARADWYEYLADMTEDTQGQRTFLSILDADAQRYGKSARGVLSGYWAHRIVETGELGTTLHRTLPDREVAEFVSLQTQGQAVFADGLRDMAAVVRLAAKLRGILVGTLAVAALMLFLVWAMVMLAVPYVTAPMLQDAMPDIRFELLSPSTQAFFDMAQWIRDKGVRLWLVSIALGVAVHLSFPYMDNALRRWLDKWGPYRLYRDVQAIAVVSTAATAVKPRAGKVMQIRHAIELQLPGATRWLTRRLQAVQNRLDEAKKGAEIFDVGLLDREIYWYLEDLTNTRGLDTALQMTRARMETTILKRVEGRAKALRWVALLGAVLVMAGLFFWHQSVIMDMRNAIMIDAMS</sequence>
<feature type="transmembrane region" description="Helical" evidence="1">
    <location>
        <begin position="329"/>
        <end position="348"/>
    </location>
</feature>
<comment type="caution">
    <text evidence="2">The sequence shown here is derived from an EMBL/GenBank/DDBJ whole genome shotgun (WGS) entry which is preliminary data.</text>
</comment>
<keyword evidence="1" id="KW-0472">Membrane</keyword>